<feature type="domain" description="DUF6570" evidence="2">
    <location>
        <begin position="77"/>
        <end position="143"/>
    </location>
</feature>
<evidence type="ECO:0000256" key="1">
    <source>
        <dbReference type="SAM" id="MobiDB-lite"/>
    </source>
</evidence>
<dbReference type="Pfam" id="PF20209">
    <property type="entry name" value="DUF6570"/>
    <property type="match status" value="1"/>
</dbReference>
<dbReference type="AlphaFoldDB" id="A0AAD3DEN7"/>
<dbReference type="EMBL" id="BMAR01000001">
    <property type="protein sequence ID" value="GFR40389.1"/>
    <property type="molecule type" value="Genomic_DNA"/>
</dbReference>
<dbReference type="InterPro" id="IPR046700">
    <property type="entry name" value="DUF6570"/>
</dbReference>
<dbReference type="Proteomes" id="UP001054857">
    <property type="component" value="Unassembled WGS sequence"/>
</dbReference>
<reference evidence="4 5" key="2">
    <citation type="journal article" date="2021" name="Sci. Rep.">
        <title>Genome sequencing of the multicellular alga Astrephomene provides insights into convergent evolution of germ-soma differentiation.</title>
        <authorList>
            <person name="Yamashita S."/>
            <person name="Yamamoto K."/>
            <person name="Matsuzaki R."/>
            <person name="Suzuki S."/>
            <person name="Yamaguchi H."/>
            <person name="Hirooka S."/>
            <person name="Minakuchi Y."/>
            <person name="Miyagishima S."/>
            <person name="Kawachi M."/>
            <person name="Toyoda A."/>
            <person name="Nozaki H."/>
        </authorList>
    </citation>
    <scope>NUCLEOTIDE SEQUENCE [LARGE SCALE GENOMIC DNA]</scope>
    <source>
        <strain evidence="4 5">NIES-4017</strain>
    </source>
</reference>
<evidence type="ECO:0000313" key="4">
    <source>
        <dbReference type="EMBL" id="GFR40395.1"/>
    </source>
</evidence>
<keyword evidence="5" id="KW-1185">Reference proteome</keyword>
<gene>
    <name evidence="3" type="ORF">Agub_g941</name>
    <name evidence="4" type="ORF">Agub_g947</name>
</gene>
<comment type="caution">
    <text evidence="4">The sequence shown here is derived from an EMBL/GenBank/DDBJ whole genome shotgun (WGS) entry which is preliminary data.</text>
</comment>
<accession>A0AAD3DEN7</accession>
<evidence type="ECO:0000313" key="5">
    <source>
        <dbReference type="Proteomes" id="UP001054857"/>
    </source>
</evidence>
<feature type="compositionally biased region" description="Acidic residues" evidence="1">
    <location>
        <begin position="537"/>
        <end position="555"/>
    </location>
</feature>
<dbReference type="EMBL" id="BMAR01000001">
    <property type="protein sequence ID" value="GFR40395.1"/>
    <property type="molecule type" value="Genomic_DNA"/>
</dbReference>
<feature type="compositionally biased region" description="Acidic residues" evidence="1">
    <location>
        <begin position="564"/>
        <end position="574"/>
    </location>
</feature>
<feature type="compositionally biased region" description="Low complexity" evidence="1">
    <location>
        <begin position="462"/>
        <end position="471"/>
    </location>
</feature>
<feature type="region of interest" description="Disordered" evidence="1">
    <location>
        <begin position="453"/>
        <end position="574"/>
    </location>
</feature>
<sequence>MHCCIEAAEEACKTAFAETCSYACCCCDRRLFKHSVVEVTDSLYNTLCEPWATNVAGWVTRGGSGHICHTCLGSIRRDRCPRFSVDNGLGFPDIPDELQGIPELSERLIARRVPFLQLRRLPAGQQHGLRGRICFMPQCTFSVPQTSMCFEPPHCYFGLCVHSKQPLQDIQGRTVASRELTLVAPNNDSPTYTDTHSIAISLWGDLAKTEWKVGQVLLVLNAATRVFRTGSAVNYSLTTRAITSIQTATEPMARFTDISSTNFAFQNAGEVSNACRSKKLTEAISAAARHPLHNVYVSHVRLQIKVLHNVNNPFSYNCTEPTSPNNQPCGKRLQVSEDSTFTCSVHGKLKGGPSTFSKYILTGLAPDCSVDGTSYSVELHFHDMAIHRFLGFPAGKASVIKISSDRKYAKLVLTPLLSLSDGTLIIRDATLRTYNNHSYIYIREFQKVADEDAGDAHGSQHAAASEEAAASDGSMDCSDSGHHSGAVDLASSEEQQHTASGDEGSDGVGGDTDEDVSDVDDEEDERASSSSMAASEDPVEDTDTSEGSSDEDGDADGSGSASEGGEEDTDDDST</sequence>
<organism evidence="4 5">
    <name type="scientific">Astrephomene gubernaculifera</name>
    <dbReference type="NCBI Taxonomy" id="47775"/>
    <lineage>
        <taxon>Eukaryota</taxon>
        <taxon>Viridiplantae</taxon>
        <taxon>Chlorophyta</taxon>
        <taxon>core chlorophytes</taxon>
        <taxon>Chlorophyceae</taxon>
        <taxon>CS clade</taxon>
        <taxon>Chlamydomonadales</taxon>
        <taxon>Astrephomenaceae</taxon>
        <taxon>Astrephomene</taxon>
    </lineage>
</organism>
<protein>
    <recommendedName>
        <fullName evidence="2">DUF6570 domain-containing protein</fullName>
    </recommendedName>
</protein>
<evidence type="ECO:0000313" key="3">
    <source>
        <dbReference type="EMBL" id="GFR40389.1"/>
    </source>
</evidence>
<feature type="compositionally biased region" description="Acidic residues" evidence="1">
    <location>
        <begin position="511"/>
        <end position="525"/>
    </location>
</feature>
<name>A0AAD3DEN7_9CHLO</name>
<evidence type="ECO:0000259" key="2">
    <source>
        <dbReference type="Pfam" id="PF20209"/>
    </source>
</evidence>
<reference evidence="4" key="1">
    <citation type="submission" date="2020-08" db="EMBL/GenBank/DDBJ databases">
        <authorList>
            <person name="Yamashita S."/>
            <person name="Nozaki H."/>
        </authorList>
    </citation>
    <scope>NUCLEOTIDE SEQUENCE</scope>
    <source>
        <strain evidence="4">NIES-4017</strain>
    </source>
</reference>
<proteinExistence type="predicted"/>